<dbReference type="AlphaFoldDB" id="A0A0D8Y452"/>
<sequence length="63" mass="6956">MHESAIDVSSTQDSQRKNTVFLRRQYSSKAQNMTIILTLSHDNIVVGLIAFGCRSAVNKSSAE</sequence>
<evidence type="ECO:0000313" key="2">
    <source>
        <dbReference type="Proteomes" id="UP000053766"/>
    </source>
</evidence>
<reference evidence="2" key="2">
    <citation type="journal article" date="2016" name="Sci. Rep.">
        <title>Dictyocaulus viviparus genome, variome and transcriptome elucidate lungworm biology and support future intervention.</title>
        <authorList>
            <person name="McNulty S.N."/>
            <person name="Strube C."/>
            <person name="Rosa B.A."/>
            <person name="Martin J.C."/>
            <person name="Tyagi R."/>
            <person name="Choi Y.J."/>
            <person name="Wang Q."/>
            <person name="Hallsworth Pepin K."/>
            <person name="Zhang X."/>
            <person name="Ozersky P."/>
            <person name="Wilson R.K."/>
            <person name="Sternberg P.W."/>
            <person name="Gasser R.B."/>
            <person name="Mitreva M."/>
        </authorList>
    </citation>
    <scope>NUCLEOTIDE SEQUENCE [LARGE SCALE GENOMIC DNA]</scope>
    <source>
        <strain evidence="2">HannoverDv2000</strain>
    </source>
</reference>
<protein>
    <submittedName>
        <fullName evidence="1">Uncharacterized protein</fullName>
    </submittedName>
</protein>
<dbReference type="Proteomes" id="UP000053766">
    <property type="component" value="Unassembled WGS sequence"/>
</dbReference>
<accession>A0A0D8Y452</accession>
<gene>
    <name evidence="1" type="ORF">DICVIV_03111</name>
</gene>
<proteinExistence type="predicted"/>
<organism evidence="1 2">
    <name type="scientific">Dictyocaulus viviparus</name>
    <name type="common">Bovine lungworm</name>
    <dbReference type="NCBI Taxonomy" id="29172"/>
    <lineage>
        <taxon>Eukaryota</taxon>
        <taxon>Metazoa</taxon>
        <taxon>Ecdysozoa</taxon>
        <taxon>Nematoda</taxon>
        <taxon>Chromadorea</taxon>
        <taxon>Rhabditida</taxon>
        <taxon>Rhabditina</taxon>
        <taxon>Rhabditomorpha</taxon>
        <taxon>Strongyloidea</taxon>
        <taxon>Metastrongylidae</taxon>
        <taxon>Dictyocaulus</taxon>
    </lineage>
</organism>
<reference evidence="1 2" key="1">
    <citation type="submission" date="2013-11" db="EMBL/GenBank/DDBJ databases">
        <title>Draft genome of the bovine lungworm Dictyocaulus viviparus.</title>
        <authorList>
            <person name="Mitreva M."/>
        </authorList>
    </citation>
    <scope>NUCLEOTIDE SEQUENCE [LARGE SCALE GENOMIC DNA]</scope>
    <source>
        <strain evidence="1 2">HannoverDv2000</strain>
    </source>
</reference>
<keyword evidence="2" id="KW-1185">Reference proteome</keyword>
<name>A0A0D8Y452_DICVI</name>
<evidence type="ECO:0000313" key="1">
    <source>
        <dbReference type="EMBL" id="KJH50764.1"/>
    </source>
</evidence>
<dbReference type="EMBL" id="KN716198">
    <property type="protein sequence ID" value="KJH50764.1"/>
    <property type="molecule type" value="Genomic_DNA"/>
</dbReference>